<dbReference type="Pfam" id="PF02932">
    <property type="entry name" value="Neur_chan_memb"/>
    <property type="match status" value="1"/>
</dbReference>
<comment type="caution">
    <text evidence="9">The sequence shown here is derived from an EMBL/GenBank/DDBJ whole genome shotgun (WGS) entry which is preliminary data.</text>
</comment>
<feature type="signal peptide" evidence="6">
    <location>
        <begin position="1"/>
        <end position="16"/>
    </location>
</feature>
<feature type="chain" id="PRO_5044725175" evidence="6">
    <location>
        <begin position="17"/>
        <end position="405"/>
    </location>
</feature>
<evidence type="ECO:0000256" key="1">
    <source>
        <dbReference type="ARBA" id="ARBA00004141"/>
    </source>
</evidence>
<dbReference type="Gene3D" id="2.70.170.10">
    <property type="entry name" value="Neurotransmitter-gated ion-channel ligand-binding domain"/>
    <property type="match status" value="1"/>
</dbReference>
<keyword evidence="3 5" id="KW-1133">Transmembrane helix</keyword>
<gene>
    <name evidence="9" type="ORF">ACJMK2_042015</name>
    <name evidence="10" type="ORF">ACJMK2_042022</name>
</gene>
<sequence>MSYIIILSAGFLGAKAIADLATMEEFLSNYGSAELIPINNFTKAKTVFMDMHLYSVNDFDAVSGQIKMAGALELSWVDESFTYDLSLKDTPVTFMCLSKHVWTPDIVLLNAVDTTSKIGDSSSVIRFTYPDRTVRWKQRIIINAACQPDVTYYPFDQQTCTLIFTPWNYDNTELQLSFNSSEWQTDQYDANGVWSVFETKTETAVIDSLSVNKYTITIQRQSLYYSLNIIAPILLLAIITGFVFLIPADAGERMGYSSTCFLSFMVLLQMLMSFLPQASSPMSSLCVYIILMMMFSSFSTIATCLMLRVHLKPAENKVPKYLVIFLRVINCSICNKRCKSCAKWSNVVDVQIENTNNPNEEAHEEHDIDWRSVGKLLDFFFFLLFLGIQAALTVFFLIPLGTRYM</sequence>
<keyword evidence="4 5" id="KW-0472">Membrane</keyword>
<feature type="domain" description="Neurotransmitter-gated ion-channel transmembrane" evidence="8">
    <location>
        <begin position="229"/>
        <end position="337"/>
    </location>
</feature>
<evidence type="ECO:0000259" key="8">
    <source>
        <dbReference type="Pfam" id="PF02932"/>
    </source>
</evidence>
<dbReference type="PRINTS" id="PR00252">
    <property type="entry name" value="NRIONCHANNEL"/>
</dbReference>
<feature type="transmembrane region" description="Helical" evidence="5">
    <location>
        <begin position="223"/>
        <end position="246"/>
    </location>
</feature>
<dbReference type="PANTHER" id="PTHR18945">
    <property type="entry name" value="NEUROTRANSMITTER GATED ION CHANNEL"/>
    <property type="match status" value="1"/>
</dbReference>
<name>A0ABD3W7E7_SINWO</name>
<feature type="domain" description="Neurotransmitter-gated ion-channel ligand-binding" evidence="7">
    <location>
        <begin position="23"/>
        <end position="221"/>
    </location>
</feature>
<protein>
    <submittedName>
        <fullName evidence="9">Uncharacterized protein</fullName>
    </submittedName>
</protein>
<evidence type="ECO:0000256" key="3">
    <source>
        <dbReference type="ARBA" id="ARBA00022989"/>
    </source>
</evidence>
<dbReference type="EMBL" id="JBJQND010000008">
    <property type="protein sequence ID" value="KAL3869328.1"/>
    <property type="molecule type" value="Genomic_DNA"/>
</dbReference>
<dbReference type="InterPro" id="IPR006201">
    <property type="entry name" value="Neur_channel"/>
</dbReference>
<keyword evidence="2 5" id="KW-0812">Transmembrane</keyword>
<keyword evidence="6" id="KW-0732">Signal</keyword>
<dbReference type="InterPro" id="IPR006029">
    <property type="entry name" value="Neurotrans-gated_channel_TM"/>
</dbReference>
<dbReference type="InterPro" id="IPR036719">
    <property type="entry name" value="Neuro-gated_channel_TM_sf"/>
</dbReference>
<evidence type="ECO:0000256" key="5">
    <source>
        <dbReference type="SAM" id="Phobius"/>
    </source>
</evidence>
<dbReference type="InterPro" id="IPR036734">
    <property type="entry name" value="Neur_chan_lig-bd_sf"/>
</dbReference>
<feature type="transmembrane region" description="Helical" evidence="5">
    <location>
        <begin position="287"/>
        <end position="307"/>
    </location>
</feature>
<reference evidence="9 11" key="1">
    <citation type="submission" date="2024-11" db="EMBL/GenBank/DDBJ databases">
        <title>Chromosome-level genome assembly of the freshwater bivalve Anodonta woodiana.</title>
        <authorList>
            <person name="Chen X."/>
        </authorList>
    </citation>
    <scope>NUCLEOTIDE SEQUENCE [LARGE SCALE GENOMIC DNA]</scope>
    <source>
        <strain evidence="9">MN2024</strain>
        <tissue evidence="9">Gills</tissue>
    </source>
</reference>
<dbReference type="InterPro" id="IPR038050">
    <property type="entry name" value="Neuro_actylchol_rec"/>
</dbReference>
<dbReference type="InterPro" id="IPR006202">
    <property type="entry name" value="Neur_chan_lig-bd"/>
</dbReference>
<evidence type="ECO:0000313" key="11">
    <source>
        <dbReference type="Proteomes" id="UP001634394"/>
    </source>
</evidence>
<dbReference type="CDD" id="cd18989">
    <property type="entry name" value="LGIC_ECD_cation"/>
    <property type="match status" value="1"/>
</dbReference>
<evidence type="ECO:0000313" key="9">
    <source>
        <dbReference type="EMBL" id="KAL3869321.1"/>
    </source>
</evidence>
<proteinExistence type="predicted"/>
<accession>A0ABD3W7E7</accession>
<dbReference type="AlphaFoldDB" id="A0ABD3W7E7"/>
<dbReference type="EMBL" id="JBJQND010000008">
    <property type="protein sequence ID" value="KAL3869321.1"/>
    <property type="molecule type" value="Genomic_DNA"/>
</dbReference>
<evidence type="ECO:0000259" key="7">
    <source>
        <dbReference type="Pfam" id="PF02931"/>
    </source>
</evidence>
<evidence type="ECO:0000313" key="10">
    <source>
        <dbReference type="EMBL" id="KAL3869328.1"/>
    </source>
</evidence>
<keyword evidence="11" id="KW-1185">Reference proteome</keyword>
<comment type="subcellular location">
    <subcellularLocation>
        <location evidence="1">Membrane</location>
        <topology evidence="1">Multi-pass membrane protein</topology>
    </subcellularLocation>
</comment>
<dbReference type="CDD" id="cd19051">
    <property type="entry name" value="LGIC_TM_cation"/>
    <property type="match status" value="1"/>
</dbReference>
<feature type="transmembrane region" description="Helical" evidence="5">
    <location>
        <begin position="258"/>
        <end position="275"/>
    </location>
</feature>
<evidence type="ECO:0000256" key="2">
    <source>
        <dbReference type="ARBA" id="ARBA00022692"/>
    </source>
</evidence>
<organism evidence="9 11">
    <name type="scientific">Sinanodonta woodiana</name>
    <name type="common">Chinese pond mussel</name>
    <name type="synonym">Anodonta woodiana</name>
    <dbReference type="NCBI Taxonomy" id="1069815"/>
    <lineage>
        <taxon>Eukaryota</taxon>
        <taxon>Metazoa</taxon>
        <taxon>Spiralia</taxon>
        <taxon>Lophotrochozoa</taxon>
        <taxon>Mollusca</taxon>
        <taxon>Bivalvia</taxon>
        <taxon>Autobranchia</taxon>
        <taxon>Heteroconchia</taxon>
        <taxon>Palaeoheterodonta</taxon>
        <taxon>Unionida</taxon>
        <taxon>Unionoidea</taxon>
        <taxon>Unionidae</taxon>
        <taxon>Unioninae</taxon>
        <taxon>Sinanodonta</taxon>
    </lineage>
</organism>
<evidence type="ECO:0000256" key="4">
    <source>
        <dbReference type="ARBA" id="ARBA00023136"/>
    </source>
</evidence>
<dbReference type="SUPFAM" id="SSF90112">
    <property type="entry name" value="Neurotransmitter-gated ion-channel transmembrane pore"/>
    <property type="match status" value="1"/>
</dbReference>
<dbReference type="Gene3D" id="1.20.58.390">
    <property type="entry name" value="Neurotransmitter-gated ion-channel transmembrane domain"/>
    <property type="match status" value="1"/>
</dbReference>
<dbReference type="SUPFAM" id="SSF63712">
    <property type="entry name" value="Nicotinic receptor ligand binding domain-like"/>
    <property type="match status" value="1"/>
</dbReference>
<dbReference type="Proteomes" id="UP001634394">
    <property type="component" value="Unassembled WGS sequence"/>
</dbReference>
<dbReference type="Pfam" id="PF02931">
    <property type="entry name" value="Neur_chan_LBD"/>
    <property type="match status" value="1"/>
</dbReference>
<evidence type="ECO:0000256" key="6">
    <source>
        <dbReference type="SAM" id="SignalP"/>
    </source>
</evidence>
<dbReference type="GO" id="GO:0016020">
    <property type="term" value="C:membrane"/>
    <property type="evidence" value="ECO:0007669"/>
    <property type="project" value="UniProtKB-SubCell"/>
</dbReference>
<feature type="transmembrane region" description="Helical" evidence="5">
    <location>
        <begin position="379"/>
        <end position="400"/>
    </location>
</feature>